<keyword evidence="3" id="KW-1185">Reference proteome</keyword>
<dbReference type="RefSeq" id="WP_046550354.1">
    <property type="nucleotide sequence ID" value="NZ_CP011308.1"/>
</dbReference>
<name>A0A7U4RPX2_9BACT</name>
<dbReference type="EMBL" id="CP011308">
    <property type="protein sequence ID" value="AKF24253.1"/>
    <property type="molecule type" value="Genomic_DNA"/>
</dbReference>
<evidence type="ECO:0000313" key="2">
    <source>
        <dbReference type="EMBL" id="AKF24253.1"/>
    </source>
</evidence>
<evidence type="ECO:0000313" key="3">
    <source>
        <dbReference type="Proteomes" id="UP000034444"/>
    </source>
</evidence>
<proteinExistence type="predicted"/>
<reference evidence="2 3" key="1">
    <citation type="submission" date="2015-04" db="EMBL/GenBank/DDBJ databases">
        <title>Complete genome sequence of Sulfurovum lithotrophicum ATCC BAA-797T.</title>
        <authorList>
            <person name="Ahn J."/>
            <person name="Park G."/>
            <person name="Jeon W."/>
            <person name="Jang Y."/>
            <person name="Jang M."/>
            <person name="Lee H."/>
            <person name="Lee H."/>
        </authorList>
    </citation>
    <scope>NUCLEOTIDE SEQUENCE [LARGE SCALE GENOMIC DNA]</scope>
    <source>
        <strain evidence="3">ATCC BAA-797 / 42BKT</strain>
    </source>
</reference>
<protein>
    <submittedName>
        <fullName evidence="2">Uncharacterized protein</fullName>
    </submittedName>
</protein>
<sequence>MKNFKTLVYIPLLLASLLTVASADDVVDTLNGVIKSYEKGEYGAAVEDLNYVLQLIQQKKSKGLEAYLPEALAGWSAEKAESQTAGSAMFGGGIATSRKYKKGSSRIKIEIITDSPLMQSMMSIFSNPMFATADGGKLERINREKAIVKYNDERQKGEITIVVARRFLVKIEGQKVLLDELRAYAKAIDFKKLKNLP</sequence>
<dbReference type="OrthoDB" id="5420556at2"/>
<organism evidence="2 3">
    <name type="scientific">Sulfurovum lithotrophicum</name>
    <dbReference type="NCBI Taxonomy" id="206403"/>
    <lineage>
        <taxon>Bacteria</taxon>
        <taxon>Pseudomonadati</taxon>
        <taxon>Campylobacterota</taxon>
        <taxon>Epsilonproteobacteria</taxon>
        <taxon>Campylobacterales</taxon>
        <taxon>Sulfurovaceae</taxon>
        <taxon>Sulfurovum</taxon>
    </lineage>
</organism>
<gene>
    <name evidence="2" type="ORF">YH65_01705</name>
</gene>
<dbReference type="Proteomes" id="UP000034444">
    <property type="component" value="Chromosome"/>
</dbReference>
<dbReference type="AlphaFoldDB" id="A0A7U4RPX2"/>
<accession>A0A7U4RPX2</accession>
<dbReference type="KEGG" id="slh:YH65_01705"/>
<keyword evidence="1" id="KW-0732">Signal</keyword>
<reference evidence="3" key="2">
    <citation type="journal article" date="2017" name="Stand. Genomic Sci.">
        <title>Complete genome sequence of the sulfur-oxidizing chemolithoautotrophic Sulfurovum lithotrophicum 42BKTT.</title>
        <authorList>
            <person name="Jeon W."/>
            <person name="Priscilla L."/>
            <person name="Park G."/>
            <person name="Lee H."/>
            <person name="Lee N."/>
            <person name="Lee D."/>
            <person name="Kwon H."/>
            <person name="Ahn I."/>
            <person name="Lee C."/>
            <person name="Lee H."/>
            <person name="Ahn J."/>
        </authorList>
    </citation>
    <scope>NUCLEOTIDE SEQUENCE [LARGE SCALE GENOMIC DNA]</scope>
    <source>
        <strain evidence="3">ATCC BAA-797 / 42BKT</strain>
    </source>
</reference>
<feature type="chain" id="PRO_5031405426" evidence="1">
    <location>
        <begin position="24"/>
        <end position="197"/>
    </location>
</feature>
<evidence type="ECO:0000256" key="1">
    <source>
        <dbReference type="SAM" id="SignalP"/>
    </source>
</evidence>
<feature type="signal peptide" evidence="1">
    <location>
        <begin position="1"/>
        <end position="23"/>
    </location>
</feature>